<name>A0AA38UHU2_9AGAR</name>
<dbReference type="Proteomes" id="UP001163846">
    <property type="component" value="Unassembled WGS sequence"/>
</dbReference>
<feature type="compositionally biased region" description="Low complexity" evidence="1">
    <location>
        <begin position="1"/>
        <end position="12"/>
    </location>
</feature>
<organism evidence="2 3">
    <name type="scientific">Lentinula raphanica</name>
    <dbReference type="NCBI Taxonomy" id="153919"/>
    <lineage>
        <taxon>Eukaryota</taxon>
        <taxon>Fungi</taxon>
        <taxon>Dikarya</taxon>
        <taxon>Basidiomycota</taxon>
        <taxon>Agaricomycotina</taxon>
        <taxon>Agaricomycetes</taxon>
        <taxon>Agaricomycetidae</taxon>
        <taxon>Agaricales</taxon>
        <taxon>Marasmiineae</taxon>
        <taxon>Omphalotaceae</taxon>
        <taxon>Lentinula</taxon>
    </lineage>
</organism>
<sequence>MSNSESSPSRSGSKQKKTSRSKAARALSASEISKNSHHFEIWCTYQHLERAAYEDIPESFKSDVETVFDVGGRLPTAWTQQESEEYRLLSTFAPPEFIAFISEAYHEDPSLFSTDINKPLSTLYLPLTTVFTAWQRLKTMLHSSQRWSEADFADAYAQFRGPALKASTRLMQCSVSLPQPLRTHVDAEAARILSSRKSIPDCLVMVPPESIRHLSNSTSSVFKRLKKNKAVQKTGSAVKSSSFPYQATVCYSIPDTPAFEFVSSIWEDKKPVHSMPEHAYRQNRMSTASAARQLHSMHVDAPVLGLTWTHEYVRAHVDWCQRSQSDKHPVVYSAPYVRSVEAEDPVEGDQEYHRWDLTRASHILDLFFLITNIDHWTMTGFLDRVGKGVTALEKSIIEDGEPFEPWRRFGDIVPRPRRALSAMENAEITASVLLTQCSISPKPKRKTKARALR</sequence>
<feature type="compositionally biased region" description="Basic residues" evidence="1">
    <location>
        <begin position="13"/>
        <end position="23"/>
    </location>
</feature>
<feature type="region of interest" description="Disordered" evidence="1">
    <location>
        <begin position="1"/>
        <end position="29"/>
    </location>
</feature>
<gene>
    <name evidence="2" type="ORF">F5878DRAFT_152125</name>
</gene>
<proteinExistence type="predicted"/>
<dbReference type="AlphaFoldDB" id="A0AA38UHU2"/>
<evidence type="ECO:0000256" key="1">
    <source>
        <dbReference type="SAM" id="MobiDB-lite"/>
    </source>
</evidence>
<comment type="caution">
    <text evidence="2">The sequence shown here is derived from an EMBL/GenBank/DDBJ whole genome shotgun (WGS) entry which is preliminary data.</text>
</comment>
<evidence type="ECO:0000313" key="2">
    <source>
        <dbReference type="EMBL" id="KAJ3838832.1"/>
    </source>
</evidence>
<evidence type="ECO:0000313" key="3">
    <source>
        <dbReference type="Proteomes" id="UP001163846"/>
    </source>
</evidence>
<reference evidence="2" key="1">
    <citation type="submission" date="2022-08" db="EMBL/GenBank/DDBJ databases">
        <authorList>
            <consortium name="DOE Joint Genome Institute"/>
            <person name="Min B."/>
            <person name="Riley R."/>
            <person name="Sierra-Patev S."/>
            <person name="Naranjo-Ortiz M."/>
            <person name="Looney B."/>
            <person name="Konkel Z."/>
            <person name="Slot J.C."/>
            <person name="Sakamoto Y."/>
            <person name="Steenwyk J.L."/>
            <person name="Rokas A."/>
            <person name="Carro J."/>
            <person name="Camarero S."/>
            <person name="Ferreira P."/>
            <person name="Molpeceres G."/>
            <person name="Ruiz-Duenas F.J."/>
            <person name="Serrano A."/>
            <person name="Henrissat B."/>
            <person name="Drula E."/>
            <person name="Hughes K.W."/>
            <person name="Mata J.L."/>
            <person name="Ishikawa N.K."/>
            <person name="Vargas-Isla R."/>
            <person name="Ushijima S."/>
            <person name="Smith C.A."/>
            <person name="Ahrendt S."/>
            <person name="Andreopoulos W."/>
            <person name="He G."/>
            <person name="Labutti K."/>
            <person name="Lipzen A."/>
            <person name="Ng V."/>
            <person name="Sandor L."/>
            <person name="Barry K."/>
            <person name="Martinez A.T."/>
            <person name="Xiao Y."/>
            <person name="Gibbons J.G."/>
            <person name="Terashima K."/>
            <person name="Hibbett D.S."/>
            <person name="Grigoriev I.V."/>
        </authorList>
    </citation>
    <scope>NUCLEOTIDE SEQUENCE</scope>
    <source>
        <strain evidence="2">TFB9207</strain>
    </source>
</reference>
<accession>A0AA38UHU2</accession>
<protein>
    <submittedName>
        <fullName evidence="2">Uncharacterized protein</fullName>
    </submittedName>
</protein>
<keyword evidence="3" id="KW-1185">Reference proteome</keyword>
<dbReference type="EMBL" id="MU806161">
    <property type="protein sequence ID" value="KAJ3838832.1"/>
    <property type="molecule type" value="Genomic_DNA"/>
</dbReference>